<dbReference type="PROSITE" id="PS50041">
    <property type="entry name" value="C_TYPE_LECTIN_2"/>
    <property type="match status" value="3"/>
</dbReference>
<proteinExistence type="predicted"/>
<evidence type="ECO:0000256" key="4">
    <source>
        <dbReference type="SAM" id="Phobius"/>
    </source>
</evidence>
<dbReference type="GO" id="GO:0030246">
    <property type="term" value="F:carbohydrate binding"/>
    <property type="evidence" value="ECO:0007669"/>
    <property type="project" value="UniProtKB-KW"/>
</dbReference>
<dbReference type="InterPro" id="IPR001304">
    <property type="entry name" value="C-type_lectin-like"/>
</dbReference>
<evidence type="ECO:0000259" key="5">
    <source>
        <dbReference type="PROSITE" id="PS50041"/>
    </source>
</evidence>
<dbReference type="SMART" id="SM00034">
    <property type="entry name" value="CLECT"/>
    <property type="match status" value="3"/>
</dbReference>
<evidence type="ECO:0000313" key="7">
    <source>
        <dbReference type="Proteomes" id="UP001279410"/>
    </source>
</evidence>
<feature type="coiled-coil region" evidence="3">
    <location>
        <begin position="90"/>
        <end position="117"/>
    </location>
</feature>
<dbReference type="InterPro" id="IPR033989">
    <property type="entry name" value="CD209-like_CTLD"/>
</dbReference>
<dbReference type="SUPFAM" id="SSF56436">
    <property type="entry name" value="C-type lectin-like"/>
    <property type="match status" value="3"/>
</dbReference>
<keyword evidence="4" id="KW-0812">Transmembrane</keyword>
<keyword evidence="3" id="KW-0175">Coiled coil</keyword>
<dbReference type="CDD" id="cd03590">
    <property type="entry name" value="CLECT_DC-SIGN_like"/>
    <property type="match status" value="1"/>
</dbReference>
<feature type="coiled-coil region" evidence="3">
    <location>
        <begin position="398"/>
        <end position="425"/>
    </location>
</feature>
<accession>A0AAD3RBY4</accession>
<keyword evidence="7" id="KW-1185">Reference proteome</keyword>
<keyword evidence="2" id="KW-1015">Disulfide bond</keyword>
<reference evidence="6" key="1">
    <citation type="submission" date="2022-08" db="EMBL/GenBank/DDBJ databases">
        <title>Genome sequencing of akame (Lates japonicus).</title>
        <authorList>
            <person name="Hashiguchi Y."/>
            <person name="Takahashi H."/>
        </authorList>
    </citation>
    <scope>NUCLEOTIDE SEQUENCE</scope>
    <source>
        <strain evidence="6">Kochi</strain>
    </source>
</reference>
<sequence length="889" mass="102867">MERRENSRCNLDGGFNTLIDQEDLYDEESSHRPSNQNRRQVSMSNMIPGRQGRLAIVSLALFAAVLLIVDISLGVHYNRLTDTHLTIDDTEHIENELNKLQETYKTAIKTMKDAKNQLDSEMSRQTQTNWELEHQTKRTNNYKAQIEKITGDLQSLRSHLPMIHDGCRHCPAGWILMNLVCYYFPFSDGAGYKTWQRAREFCQMHGGDLAVIDNKDKENSTVRVLINNHDASKTMNGFWIGLRDLHEEGTWKWLDGTILVEGYWNDGEPNDINDEDCAAMYPRENFFKAWNDVGCKAEFQLVFISATVEDKENSGGTFDRTYDKLICQEDFSADEHLFYSNKELQQVSMSMVRPESSLNHYRVLAVSLAVLAVVLLAVDIGLGVYYSKLSMTDINSELAKLQATYNTAVQRRDEAKRQLAREMNEHQHTKWELEYQTKRCKDFEKQTDKIKMEIATLKSHLPMIKEGCRHCLPGWTFMNSACYFLSFSEALSRRSWPEARRFCESKGGDLAVIDSVDKHLAVSNLINSYHDSSKAISQSGFWIGLRDTDEEGTWRWLDGRRLTEGYWNDGEPNNLDNEDCAATYPRSNPFKAWNDAPCNYNLKWICEMAPKLRTVDIGLGVYYSKLTIADINSELAKLQATYNTTTQSREEVRKQMARKISERQRTKYEIEHQIRRSKDYEELTNKIQKQIAVLKYHIPMMEEGCRQGCLPGWTFMNSACYFFALSQEISLRSWSRARWFCQRLGGDLAKIDTREKHLAVSEMINIYYDPSLFSEEEDTGFWIGLSDQKEEGNWKWPDETELTEGYWKNGAPINYGFEDCVATYHGNPYMAWDDIACHHDLRWICEMAPRSPFPLICLPVSPATLYTLVSLHPSHTCCLIHPFHHHLPL</sequence>
<feature type="domain" description="C-type lectin" evidence="5">
    <location>
        <begin position="177"/>
        <end position="302"/>
    </location>
</feature>
<dbReference type="PROSITE" id="PS00615">
    <property type="entry name" value="C_TYPE_LECTIN_1"/>
    <property type="match status" value="2"/>
</dbReference>
<feature type="domain" description="C-type lectin" evidence="5">
    <location>
        <begin position="716"/>
        <end position="846"/>
    </location>
</feature>
<evidence type="ECO:0000256" key="2">
    <source>
        <dbReference type="ARBA" id="ARBA00023157"/>
    </source>
</evidence>
<keyword evidence="4" id="KW-0472">Membrane</keyword>
<feature type="domain" description="C-type lectin" evidence="5">
    <location>
        <begin position="478"/>
        <end position="607"/>
    </location>
</feature>
<dbReference type="InterPro" id="IPR050111">
    <property type="entry name" value="C-type_lectin/snaclec_domain"/>
</dbReference>
<organism evidence="6 7">
    <name type="scientific">Lates japonicus</name>
    <name type="common">Japanese lates</name>
    <dbReference type="NCBI Taxonomy" id="270547"/>
    <lineage>
        <taxon>Eukaryota</taxon>
        <taxon>Metazoa</taxon>
        <taxon>Chordata</taxon>
        <taxon>Craniata</taxon>
        <taxon>Vertebrata</taxon>
        <taxon>Euteleostomi</taxon>
        <taxon>Actinopterygii</taxon>
        <taxon>Neopterygii</taxon>
        <taxon>Teleostei</taxon>
        <taxon>Neoteleostei</taxon>
        <taxon>Acanthomorphata</taxon>
        <taxon>Carangaria</taxon>
        <taxon>Carangaria incertae sedis</taxon>
        <taxon>Centropomidae</taxon>
        <taxon>Lates</taxon>
    </lineage>
</organism>
<keyword evidence="4" id="KW-1133">Transmembrane helix</keyword>
<keyword evidence="1" id="KW-0430">Lectin</keyword>
<dbReference type="InterPro" id="IPR018378">
    <property type="entry name" value="C-type_lectin_CS"/>
</dbReference>
<dbReference type="EMBL" id="BRZM01000052">
    <property type="protein sequence ID" value="GLD62445.1"/>
    <property type="molecule type" value="Genomic_DNA"/>
</dbReference>
<evidence type="ECO:0000313" key="6">
    <source>
        <dbReference type="EMBL" id="GLD62445.1"/>
    </source>
</evidence>
<gene>
    <name evidence="6" type="ORF">AKAME5_001416800</name>
</gene>
<evidence type="ECO:0000256" key="1">
    <source>
        <dbReference type="ARBA" id="ARBA00022734"/>
    </source>
</evidence>
<evidence type="ECO:0000256" key="3">
    <source>
        <dbReference type="SAM" id="Coils"/>
    </source>
</evidence>
<dbReference type="Proteomes" id="UP001279410">
    <property type="component" value="Unassembled WGS sequence"/>
</dbReference>
<dbReference type="InterPro" id="IPR016186">
    <property type="entry name" value="C-type_lectin-like/link_sf"/>
</dbReference>
<comment type="caution">
    <text evidence="6">The sequence shown here is derived from an EMBL/GenBank/DDBJ whole genome shotgun (WGS) entry which is preliminary data.</text>
</comment>
<protein>
    <recommendedName>
        <fullName evidence="5">C-type lectin domain-containing protein</fullName>
    </recommendedName>
</protein>
<dbReference type="InterPro" id="IPR016187">
    <property type="entry name" value="CTDL_fold"/>
</dbReference>
<feature type="transmembrane region" description="Helical" evidence="4">
    <location>
        <begin position="54"/>
        <end position="75"/>
    </location>
</feature>
<dbReference type="PANTHER" id="PTHR22803">
    <property type="entry name" value="MANNOSE, PHOSPHOLIPASE, LECTIN RECEPTOR RELATED"/>
    <property type="match status" value="1"/>
</dbReference>
<dbReference type="AlphaFoldDB" id="A0AAD3RBY4"/>
<dbReference type="Pfam" id="PF00059">
    <property type="entry name" value="Lectin_C"/>
    <property type="match status" value="3"/>
</dbReference>
<name>A0AAD3RBY4_LATJO</name>
<dbReference type="Gene3D" id="3.10.100.10">
    <property type="entry name" value="Mannose-Binding Protein A, subunit A"/>
    <property type="match status" value="3"/>
</dbReference>